<evidence type="ECO:0000313" key="3">
    <source>
        <dbReference type="EMBL" id="KAK5697406.1"/>
    </source>
</evidence>
<feature type="domain" description="Gfd2/YDR514C-like C-terminal" evidence="2">
    <location>
        <begin position="33"/>
        <end position="226"/>
    </location>
</feature>
<gene>
    <name evidence="3" type="ORF">LTR97_007544</name>
</gene>
<dbReference type="InterPro" id="IPR012337">
    <property type="entry name" value="RNaseH-like_sf"/>
</dbReference>
<dbReference type="SUPFAM" id="SSF53098">
    <property type="entry name" value="Ribonuclease H-like"/>
    <property type="match status" value="1"/>
</dbReference>
<dbReference type="AlphaFoldDB" id="A0AAN7VPS5"/>
<dbReference type="InterPro" id="IPR040151">
    <property type="entry name" value="Gfd2/YDR514C-like"/>
</dbReference>
<dbReference type="GO" id="GO:0005634">
    <property type="term" value="C:nucleus"/>
    <property type="evidence" value="ECO:0007669"/>
    <property type="project" value="TreeGrafter"/>
</dbReference>
<evidence type="ECO:0000259" key="2">
    <source>
        <dbReference type="Pfam" id="PF21762"/>
    </source>
</evidence>
<dbReference type="Proteomes" id="UP001310594">
    <property type="component" value="Unassembled WGS sequence"/>
</dbReference>
<comment type="caution">
    <text evidence="3">The sequence shown here is derived from an EMBL/GenBank/DDBJ whole genome shotgun (WGS) entry which is preliminary data.</text>
</comment>
<reference evidence="3" key="1">
    <citation type="submission" date="2023-08" db="EMBL/GenBank/DDBJ databases">
        <title>Black Yeasts Isolated from many extreme environments.</title>
        <authorList>
            <person name="Coleine C."/>
            <person name="Stajich J.E."/>
            <person name="Selbmann L."/>
        </authorList>
    </citation>
    <scope>NUCLEOTIDE SEQUENCE</scope>
    <source>
        <strain evidence="3">CCFEE 5810</strain>
    </source>
</reference>
<dbReference type="Gene3D" id="3.30.420.10">
    <property type="entry name" value="Ribonuclease H-like superfamily/Ribonuclease H"/>
    <property type="match status" value="1"/>
</dbReference>
<proteinExistence type="predicted"/>
<dbReference type="PANTHER" id="PTHR28083:SF1">
    <property type="entry name" value="GOOD FOR FULL DBP5 ACTIVITY PROTEIN 2"/>
    <property type="match status" value="1"/>
</dbReference>
<feature type="compositionally biased region" description="Basic residues" evidence="1">
    <location>
        <begin position="298"/>
        <end position="309"/>
    </location>
</feature>
<feature type="compositionally biased region" description="Polar residues" evidence="1">
    <location>
        <begin position="324"/>
        <end position="334"/>
    </location>
</feature>
<accession>A0AAN7VPS5</accession>
<sequence length="334" mass="36245">MANHHPNQDLKTVQHMLGIQDAPSTKASLSNPVFVTIDCEAFEHVQSKITEIGVAVLDTQDISGIKPGTDGRRWIKKIKYAHYRPIQYEKLRNKNFIKGCAENFNFGSTSWINLSDAKVVLKRIFRHPSQLLEAADLSTPLSGPARNVVFVAHGSSNDTAYLRQVGFSLSADADVGLSVDTQRLAGGSKKGSIGLQRLLLSLGLDPFNLHNAGNDAGYTLQSMIVMALRDAAAPGSVVAGLQKVQGKLPPPKYNPVTAPHIWTGTTVKPHGEMPEPAVSRQIQSTPTDATSVQVKAERKQRKRALRAARKTASAGSVEQKPLPQVSTHTVARRE</sequence>
<feature type="region of interest" description="Disordered" evidence="1">
    <location>
        <begin position="272"/>
        <end position="334"/>
    </location>
</feature>
<protein>
    <recommendedName>
        <fullName evidence="2">Gfd2/YDR514C-like C-terminal domain-containing protein</fullName>
    </recommendedName>
</protein>
<name>A0AAN7VPS5_9PEZI</name>
<dbReference type="EMBL" id="JAVRQU010000011">
    <property type="protein sequence ID" value="KAK5697406.1"/>
    <property type="molecule type" value="Genomic_DNA"/>
</dbReference>
<feature type="compositionally biased region" description="Polar residues" evidence="1">
    <location>
        <begin position="280"/>
        <end position="293"/>
    </location>
</feature>
<evidence type="ECO:0000256" key="1">
    <source>
        <dbReference type="SAM" id="MobiDB-lite"/>
    </source>
</evidence>
<organism evidence="3 4">
    <name type="scientific">Elasticomyces elasticus</name>
    <dbReference type="NCBI Taxonomy" id="574655"/>
    <lineage>
        <taxon>Eukaryota</taxon>
        <taxon>Fungi</taxon>
        <taxon>Dikarya</taxon>
        <taxon>Ascomycota</taxon>
        <taxon>Pezizomycotina</taxon>
        <taxon>Dothideomycetes</taxon>
        <taxon>Dothideomycetidae</taxon>
        <taxon>Mycosphaerellales</taxon>
        <taxon>Teratosphaeriaceae</taxon>
        <taxon>Elasticomyces</taxon>
    </lineage>
</organism>
<dbReference type="PANTHER" id="PTHR28083">
    <property type="entry name" value="GOOD FOR FULL DBP5 ACTIVITY PROTEIN 2"/>
    <property type="match status" value="1"/>
</dbReference>
<dbReference type="InterPro" id="IPR048519">
    <property type="entry name" value="Gfd2/YDR514C-like_C"/>
</dbReference>
<dbReference type="InterPro" id="IPR036397">
    <property type="entry name" value="RNaseH_sf"/>
</dbReference>
<evidence type="ECO:0000313" key="4">
    <source>
        <dbReference type="Proteomes" id="UP001310594"/>
    </source>
</evidence>
<dbReference type="GO" id="GO:0003676">
    <property type="term" value="F:nucleic acid binding"/>
    <property type="evidence" value="ECO:0007669"/>
    <property type="project" value="InterPro"/>
</dbReference>
<dbReference type="Pfam" id="PF21762">
    <property type="entry name" value="DEDDh_C"/>
    <property type="match status" value="1"/>
</dbReference>